<name>A0A1Y3U9G3_9ACTN</name>
<dbReference type="EMBL" id="NFHO01000003">
    <property type="protein sequence ID" value="OUN43828.1"/>
    <property type="molecule type" value="Genomic_DNA"/>
</dbReference>
<proteinExistence type="predicted"/>
<organism evidence="1 2">
    <name type="scientific">Enorma massiliensis</name>
    <dbReference type="NCBI Taxonomy" id="1472761"/>
    <lineage>
        <taxon>Bacteria</taxon>
        <taxon>Bacillati</taxon>
        <taxon>Actinomycetota</taxon>
        <taxon>Coriobacteriia</taxon>
        <taxon>Coriobacteriales</taxon>
        <taxon>Coriobacteriaceae</taxon>
        <taxon>Enorma</taxon>
    </lineage>
</organism>
<evidence type="ECO:0000313" key="2">
    <source>
        <dbReference type="Proteomes" id="UP000196560"/>
    </source>
</evidence>
<keyword evidence="2" id="KW-1185">Reference proteome</keyword>
<dbReference type="RefSeq" id="WP_087186112.1">
    <property type="nucleotide sequence ID" value="NZ_NFHO01000003.1"/>
</dbReference>
<sequence length="486" mass="53861">MLGEYLFNEPSVMYCTSVLLVDHGVESRAEYAYAFERRGFTVVRWEDDLAFRIGWEDALKAGEKLAVIASDDAYVPYDLAQLMQRYNVSLGGLFPKLDAATLRAADGLDLDFLAVAYERDYVYTSDAKATRAYLQTRVNVQETAERVCDELEGELVRLTSVAAGYRGWIAVAQLKARIDVTRARYGIERSTNELTDGAFRDFVVSKFGQLTMEYAEETPVLVSSAMEYMRTRSDRFAIVVMDGMSEFDWRVLRESFAGIPYEESAAFAMVPTVTSLSRQSLLSGKYPRDLASPWTTGKEKSEFVGRVRSWGIGDERMAYLRGYDAELPYGCECAAFVILDVDERVHGQYGGRAGMLKDIELLRDSGKLAGLVRRLSAAGMDVYISADHGNTPCVGRGRVTGTGVETETKSRRMLVVNDLADVSDKQEKYGLVQCPSGFLPQGLRYYVCPSGVSFDNPGENVMSHGGMSIDEVVVPFITVRAGACNG</sequence>
<dbReference type="Pfam" id="PF08665">
    <property type="entry name" value="PglZ"/>
    <property type="match status" value="1"/>
</dbReference>
<dbReference type="AlphaFoldDB" id="A0A1Y3U9G3"/>
<protein>
    <submittedName>
        <fullName evidence="1">Uncharacterized protein</fullName>
    </submittedName>
</protein>
<evidence type="ECO:0000313" key="1">
    <source>
        <dbReference type="EMBL" id="OUN43828.1"/>
    </source>
</evidence>
<gene>
    <name evidence="1" type="ORF">B5G21_03820</name>
</gene>
<reference evidence="2" key="1">
    <citation type="submission" date="2017-04" db="EMBL/GenBank/DDBJ databases">
        <title>Function of individual gut microbiota members based on whole genome sequencing of pure cultures obtained from chicken caecum.</title>
        <authorList>
            <person name="Medvecky M."/>
            <person name="Cejkova D."/>
            <person name="Polansky O."/>
            <person name="Karasova D."/>
            <person name="Kubasova T."/>
            <person name="Cizek A."/>
            <person name="Rychlik I."/>
        </authorList>
    </citation>
    <scope>NUCLEOTIDE SEQUENCE [LARGE SCALE GENOMIC DNA]</scope>
    <source>
        <strain evidence="2">An70</strain>
    </source>
</reference>
<accession>A0A1Y3U9G3</accession>
<dbReference type="Proteomes" id="UP000196560">
    <property type="component" value="Unassembled WGS sequence"/>
</dbReference>
<comment type="caution">
    <text evidence="1">The sequence shown here is derived from an EMBL/GenBank/DDBJ whole genome shotgun (WGS) entry which is preliminary data.</text>
</comment>